<organism evidence="2 3">
    <name type="scientific">Brassica cretica</name>
    <name type="common">Mustard</name>
    <dbReference type="NCBI Taxonomy" id="69181"/>
    <lineage>
        <taxon>Eukaryota</taxon>
        <taxon>Viridiplantae</taxon>
        <taxon>Streptophyta</taxon>
        <taxon>Embryophyta</taxon>
        <taxon>Tracheophyta</taxon>
        <taxon>Spermatophyta</taxon>
        <taxon>Magnoliopsida</taxon>
        <taxon>eudicotyledons</taxon>
        <taxon>Gunneridae</taxon>
        <taxon>Pentapetalae</taxon>
        <taxon>rosids</taxon>
        <taxon>malvids</taxon>
        <taxon>Brassicales</taxon>
        <taxon>Brassicaceae</taxon>
        <taxon>Brassiceae</taxon>
        <taxon>Brassica</taxon>
    </lineage>
</organism>
<reference evidence="2" key="1">
    <citation type="submission" date="2019-12" db="EMBL/GenBank/DDBJ databases">
        <title>Genome sequencing and annotation of Brassica cretica.</title>
        <authorList>
            <person name="Studholme D.J."/>
            <person name="Sarris P."/>
        </authorList>
    </citation>
    <scope>NUCLEOTIDE SEQUENCE</scope>
    <source>
        <strain evidence="2">PFS-109/04</strain>
        <tissue evidence="2">Leaf</tissue>
    </source>
</reference>
<dbReference type="Proteomes" id="UP000712600">
    <property type="component" value="Unassembled WGS sequence"/>
</dbReference>
<dbReference type="PANTHER" id="PTHR31099:SF44">
    <property type="entry name" value="DUF4283 DOMAIN-CONTAINING PROTEIN"/>
    <property type="match status" value="1"/>
</dbReference>
<comment type="caution">
    <text evidence="2">The sequence shown here is derived from an EMBL/GenBank/DDBJ whole genome shotgun (WGS) entry which is preliminary data.</text>
</comment>
<dbReference type="PANTHER" id="PTHR31099">
    <property type="entry name" value="OS06G0165300 PROTEIN"/>
    <property type="match status" value="1"/>
</dbReference>
<evidence type="ECO:0000313" key="2">
    <source>
        <dbReference type="EMBL" id="KAF3573988.1"/>
    </source>
</evidence>
<dbReference type="EMBL" id="QGKX02000095">
    <property type="protein sequence ID" value="KAF3573988.1"/>
    <property type="molecule type" value="Genomic_DNA"/>
</dbReference>
<evidence type="ECO:0000313" key="3">
    <source>
        <dbReference type="Proteomes" id="UP000712600"/>
    </source>
</evidence>
<protein>
    <submittedName>
        <fullName evidence="2">Uncharacterized protein</fullName>
    </submittedName>
</protein>
<sequence length="636" mass="70842">MSSKKRSSKKGSLPANVSEELRVPKMEFVPHSVDTAENEAWWVACYGSITPPLEKSFPVMNRRPVETGAPSRSTSGFLEVMRSFYHISDVVEFRIPYQGECASSPPEGFFTCYEAFVVCCRLWFPIPDIIVRVLGCFGVAISQLNPLSIQHLIEILIIRDTDTYRLVPQKFMSVVKGFTSNFNSWRKFFFFVRVDAASVEESCIPLFRRLRNDRPSINPLAPFPEDIIAMRDLLRNGRFFLTSFTPKRVRKALRFVHPGPALGGETRSDSKPEDQGPNAAPTIVTRPNSSKGKDIDLGDLEFSVDDCMLPGWDPNLAFGDGSGTSEVPIPDFDDFFTGLPLGRKQLPCARSHSTNEDEDTYHVTEEDNMFKLMCFVSLEVVPNLCWSGVDRIAPCYIPRDLVELSFVAWLHSRRSLGRYTASVATESLFQFSLSEIEAVSSHGDLVVLQALGLTFSVYVLMSSVHPLFTSFDLCICVVFPFVKGFSFWENSVFAGNGLRGTSVPLAPSILGWSGVDRIAPCYIPRDLVELSFVAWLHSRRSLGRYTASVATESLFQFSLSEIEAVSSHGDLVVLQALGLTFSVYVLMSSVHPLFTSFDLCICVVFPFVKGFSFWENSVFAGNGLRGTSVPLAPSML</sequence>
<feature type="region of interest" description="Disordered" evidence="1">
    <location>
        <begin position="260"/>
        <end position="295"/>
    </location>
</feature>
<name>A0A8S9RL73_BRACR</name>
<accession>A0A8S9RL73</accession>
<proteinExistence type="predicted"/>
<gene>
    <name evidence="2" type="ORF">F2Q69_00058531</name>
</gene>
<evidence type="ECO:0000256" key="1">
    <source>
        <dbReference type="SAM" id="MobiDB-lite"/>
    </source>
</evidence>
<dbReference type="AlphaFoldDB" id="A0A8S9RL73"/>